<evidence type="ECO:0000256" key="4">
    <source>
        <dbReference type="ARBA" id="ARBA00022679"/>
    </source>
</evidence>
<dbReference type="FunFam" id="2.90.10.10:FF:000005">
    <property type="entry name" value="G-type lectin S-receptor-like serine/threonine-protein kinase"/>
    <property type="match status" value="1"/>
</dbReference>
<proteinExistence type="inferred from homology"/>
<keyword evidence="7 15" id="KW-0547">Nucleotide-binding</keyword>
<keyword evidence="5 16" id="KW-0812">Transmembrane</keyword>
<dbReference type="Pfam" id="PF08276">
    <property type="entry name" value="PAN_2"/>
    <property type="match status" value="1"/>
</dbReference>
<evidence type="ECO:0000259" key="18">
    <source>
        <dbReference type="PROSITE" id="PS50011"/>
    </source>
</evidence>
<dbReference type="EC" id="2.7.11.1" evidence="15"/>
<keyword evidence="22" id="KW-1185">Reference proteome</keyword>
<dbReference type="SMART" id="SM00108">
    <property type="entry name" value="B_lectin"/>
    <property type="match status" value="1"/>
</dbReference>
<keyword evidence="12" id="KW-1015">Disulfide bond</keyword>
<dbReference type="Pfam" id="PF11883">
    <property type="entry name" value="DUF3403"/>
    <property type="match status" value="1"/>
</dbReference>
<evidence type="ECO:0000259" key="20">
    <source>
        <dbReference type="PROSITE" id="PS50948"/>
    </source>
</evidence>
<evidence type="ECO:0000256" key="8">
    <source>
        <dbReference type="ARBA" id="ARBA00022777"/>
    </source>
</evidence>
<evidence type="ECO:0000256" key="5">
    <source>
        <dbReference type="ARBA" id="ARBA00022692"/>
    </source>
</evidence>
<evidence type="ECO:0000256" key="9">
    <source>
        <dbReference type="ARBA" id="ARBA00022840"/>
    </source>
</evidence>
<dbReference type="Gene3D" id="3.50.4.10">
    <property type="entry name" value="Hepatocyte Growth Factor"/>
    <property type="match status" value="1"/>
</dbReference>
<dbReference type="Gene3D" id="2.90.10.10">
    <property type="entry name" value="Bulb-type lectin domain"/>
    <property type="match status" value="1"/>
</dbReference>
<organism evidence="21 22">
    <name type="scientific">Aristolochia fimbriata</name>
    <name type="common">White veined hardy Dutchman's pipe vine</name>
    <dbReference type="NCBI Taxonomy" id="158543"/>
    <lineage>
        <taxon>Eukaryota</taxon>
        <taxon>Viridiplantae</taxon>
        <taxon>Streptophyta</taxon>
        <taxon>Embryophyta</taxon>
        <taxon>Tracheophyta</taxon>
        <taxon>Spermatophyta</taxon>
        <taxon>Magnoliopsida</taxon>
        <taxon>Magnoliidae</taxon>
        <taxon>Piperales</taxon>
        <taxon>Aristolochiaceae</taxon>
        <taxon>Aristolochia</taxon>
    </lineage>
</organism>
<comment type="catalytic activity">
    <reaction evidence="15">
        <text>L-threonyl-[protein] + ATP = O-phospho-L-threonyl-[protein] + ADP + H(+)</text>
        <dbReference type="Rhea" id="RHEA:46608"/>
        <dbReference type="Rhea" id="RHEA-COMP:11060"/>
        <dbReference type="Rhea" id="RHEA-COMP:11605"/>
        <dbReference type="ChEBI" id="CHEBI:15378"/>
        <dbReference type="ChEBI" id="CHEBI:30013"/>
        <dbReference type="ChEBI" id="CHEBI:30616"/>
        <dbReference type="ChEBI" id="CHEBI:61977"/>
        <dbReference type="ChEBI" id="CHEBI:456216"/>
        <dbReference type="EC" id="2.7.11.1"/>
    </reaction>
</comment>
<feature type="transmembrane region" description="Helical" evidence="16">
    <location>
        <begin position="442"/>
        <end position="463"/>
    </location>
</feature>
<dbReference type="PROSITE" id="PS50011">
    <property type="entry name" value="PROTEIN_KINASE_DOM"/>
    <property type="match status" value="1"/>
</dbReference>
<dbReference type="InterPro" id="IPR003609">
    <property type="entry name" value="Pan_app"/>
</dbReference>
<dbReference type="SUPFAM" id="SSF51110">
    <property type="entry name" value="alpha-D-mannose-specific plant lectins"/>
    <property type="match status" value="1"/>
</dbReference>
<dbReference type="CDD" id="cd00028">
    <property type="entry name" value="B_lectin"/>
    <property type="match status" value="1"/>
</dbReference>
<dbReference type="SMART" id="SM00473">
    <property type="entry name" value="PAN_AP"/>
    <property type="match status" value="1"/>
</dbReference>
<evidence type="ECO:0000259" key="19">
    <source>
        <dbReference type="PROSITE" id="PS50927"/>
    </source>
</evidence>
<dbReference type="Gene3D" id="1.10.510.10">
    <property type="entry name" value="Transferase(Phosphotransferase) domain 1"/>
    <property type="match status" value="1"/>
</dbReference>
<keyword evidence="11 16" id="KW-0472">Membrane</keyword>
<comment type="caution">
    <text evidence="21">The sequence shown here is derived from an EMBL/GenBank/DDBJ whole genome shotgun (WGS) entry which is preliminary data.</text>
</comment>
<dbReference type="CDD" id="cd14066">
    <property type="entry name" value="STKc_IRAK"/>
    <property type="match status" value="1"/>
</dbReference>
<dbReference type="GO" id="GO:0004674">
    <property type="term" value="F:protein serine/threonine kinase activity"/>
    <property type="evidence" value="ECO:0007669"/>
    <property type="project" value="UniProtKB-KW"/>
</dbReference>
<keyword evidence="13" id="KW-0675">Receptor</keyword>
<dbReference type="InterPro" id="IPR011009">
    <property type="entry name" value="Kinase-like_dom_sf"/>
</dbReference>
<dbReference type="GO" id="GO:0005524">
    <property type="term" value="F:ATP binding"/>
    <property type="evidence" value="ECO:0007669"/>
    <property type="project" value="UniProtKB-KW"/>
</dbReference>
<keyword evidence="10 16" id="KW-1133">Transmembrane helix</keyword>
<comment type="similarity">
    <text evidence="15">Belongs to the protein kinase superfamily. Ser/Thr protein kinase family.</text>
</comment>
<dbReference type="PROSITE" id="PS00108">
    <property type="entry name" value="PROTEIN_KINASE_ST"/>
    <property type="match status" value="1"/>
</dbReference>
<keyword evidence="8 15" id="KW-0418">Kinase</keyword>
<keyword evidence="2" id="KW-1003">Cell membrane</keyword>
<dbReference type="PIRSF" id="PIRSF000641">
    <property type="entry name" value="SRK"/>
    <property type="match status" value="1"/>
</dbReference>
<dbReference type="GO" id="GO:0048544">
    <property type="term" value="P:recognition of pollen"/>
    <property type="evidence" value="ECO:0007669"/>
    <property type="project" value="InterPro"/>
</dbReference>
<dbReference type="InterPro" id="IPR000858">
    <property type="entry name" value="S_locus_glycoprot_dom"/>
</dbReference>
<feature type="chain" id="PRO_5043888274" description="Receptor-like serine/threonine-protein kinase" evidence="17">
    <location>
        <begin position="32"/>
        <end position="832"/>
    </location>
</feature>
<dbReference type="InterPro" id="IPR008271">
    <property type="entry name" value="Ser/Thr_kinase_AS"/>
</dbReference>
<dbReference type="PROSITE" id="PS50927">
    <property type="entry name" value="BULB_LECTIN"/>
    <property type="match status" value="1"/>
</dbReference>
<protein>
    <recommendedName>
        <fullName evidence="15">Receptor-like serine/threonine-protein kinase</fullName>
        <ecNumber evidence="15">2.7.11.1</ecNumber>
    </recommendedName>
</protein>
<gene>
    <name evidence="21" type="ORF">H6P81_007252</name>
</gene>
<dbReference type="InterPro" id="IPR024171">
    <property type="entry name" value="SRK-like_kinase"/>
</dbReference>
<dbReference type="FunFam" id="3.30.200.20:FF:000330">
    <property type="entry name" value="G-type lectin S-receptor-like serine/threonine-protein kinase At4g03230"/>
    <property type="match status" value="1"/>
</dbReference>
<dbReference type="PROSITE" id="PS50948">
    <property type="entry name" value="PAN"/>
    <property type="match status" value="1"/>
</dbReference>
<name>A0AAV7EZY6_ARIFI</name>
<dbReference type="PANTHER" id="PTHR27002:SF925">
    <property type="entry name" value="RECEPTOR-LIKE SERINE_THREONINE-PROTEIN KINASE"/>
    <property type="match status" value="1"/>
</dbReference>
<dbReference type="Pfam" id="PF00954">
    <property type="entry name" value="S_locus_glycop"/>
    <property type="match status" value="1"/>
</dbReference>
<reference evidence="21 22" key="1">
    <citation type="submission" date="2021-07" db="EMBL/GenBank/DDBJ databases">
        <title>The Aristolochia fimbriata genome: insights into angiosperm evolution, floral development and chemical biosynthesis.</title>
        <authorList>
            <person name="Jiao Y."/>
        </authorList>
    </citation>
    <scope>NUCLEOTIDE SEQUENCE [LARGE SCALE GENOMIC DNA]</scope>
    <source>
        <strain evidence="21">IBCAS-2021</strain>
        <tissue evidence="21">Leaf</tissue>
    </source>
</reference>
<keyword evidence="4 15" id="KW-0808">Transferase</keyword>
<evidence type="ECO:0000256" key="13">
    <source>
        <dbReference type="ARBA" id="ARBA00023170"/>
    </source>
</evidence>
<dbReference type="InterPro" id="IPR001480">
    <property type="entry name" value="Bulb-type_lectin_dom"/>
</dbReference>
<evidence type="ECO:0000313" key="22">
    <source>
        <dbReference type="Proteomes" id="UP000825729"/>
    </source>
</evidence>
<evidence type="ECO:0000256" key="6">
    <source>
        <dbReference type="ARBA" id="ARBA00022729"/>
    </source>
</evidence>
<evidence type="ECO:0000256" key="3">
    <source>
        <dbReference type="ARBA" id="ARBA00022527"/>
    </source>
</evidence>
<dbReference type="SMART" id="SM00220">
    <property type="entry name" value="S_TKc"/>
    <property type="match status" value="1"/>
</dbReference>
<evidence type="ECO:0000313" key="21">
    <source>
        <dbReference type="EMBL" id="KAG9454348.1"/>
    </source>
</evidence>
<dbReference type="GO" id="GO:0005886">
    <property type="term" value="C:plasma membrane"/>
    <property type="evidence" value="ECO:0007669"/>
    <property type="project" value="UniProtKB-SubCell"/>
</dbReference>
<feature type="domain" description="Protein kinase" evidence="18">
    <location>
        <begin position="518"/>
        <end position="790"/>
    </location>
</feature>
<feature type="domain" description="Apple" evidence="20">
    <location>
        <begin position="346"/>
        <end position="426"/>
    </location>
</feature>
<dbReference type="Pfam" id="PF07714">
    <property type="entry name" value="PK_Tyr_Ser-Thr"/>
    <property type="match status" value="1"/>
</dbReference>
<dbReference type="EMBL" id="JAINDJ010000003">
    <property type="protein sequence ID" value="KAG9454348.1"/>
    <property type="molecule type" value="Genomic_DNA"/>
</dbReference>
<keyword evidence="9 15" id="KW-0067">ATP-binding</keyword>
<comment type="catalytic activity">
    <reaction evidence="15">
        <text>L-seryl-[protein] + ATP = O-phospho-L-seryl-[protein] + ADP + H(+)</text>
        <dbReference type="Rhea" id="RHEA:17989"/>
        <dbReference type="Rhea" id="RHEA-COMP:9863"/>
        <dbReference type="Rhea" id="RHEA-COMP:11604"/>
        <dbReference type="ChEBI" id="CHEBI:15378"/>
        <dbReference type="ChEBI" id="CHEBI:29999"/>
        <dbReference type="ChEBI" id="CHEBI:30616"/>
        <dbReference type="ChEBI" id="CHEBI:83421"/>
        <dbReference type="ChEBI" id="CHEBI:456216"/>
        <dbReference type="EC" id="2.7.11.1"/>
    </reaction>
</comment>
<accession>A0AAV7EZY6</accession>
<evidence type="ECO:0000256" key="17">
    <source>
        <dbReference type="SAM" id="SignalP"/>
    </source>
</evidence>
<evidence type="ECO:0000256" key="1">
    <source>
        <dbReference type="ARBA" id="ARBA00004251"/>
    </source>
</evidence>
<evidence type="ECO:0000256" key="14">
    <source>
        <dbReference type="ARBA" id="ARBA00023180"/>
    </source>
</evidence>
<dbReference type="CDD" id="cd01098">
    <property type="entry name" value="PAN_AP_plant"/>
    <property type="match status" value="1"/>
</dbReference>
<evidence type="ECO:0000256" key="7">
    <source>
        <dbReference type="ARBA" id="ARBA00022741"/>
    </source>
</evidence>
<dbReference type="Pfam" id="PF01453">
    <property type="entry name" value="B_lectin"/>
    <property type="match status" value="1"/>
</dbReference>
<dbReference type="SUPFAM" id="SSF56112">
    <property type="entry name" value="Protein kinase-like (PK-like)"/>
    <property type="match status" value="1"/>
</dbReference>
<dbReference type="Proteomes" id="UP000825729">
    <property type="component" value="Unassembled WGS sequence"/>
</dbReference>
<dbReference type="InterPro" id="IPR021820">
    <property type="entry name" value="S-locus_recpt_kinase_C"/>
</dbReference>
<comment type="subcellular location">
    <subcellularLocation>
        <location evidence="1">Cell membrane</location>
        <topology evidence="1">Single-pass type I membrane protein</topology>
    </subcellularLocation>
</comment>
<keyword evidence="6 17" id="KW-0732">Signal</keyword>
<dbReference type="InterPro" id="IPR000719">
    <property type="entry name" value="Prot_kinase_dom"/>
</dbReference>
<feature type="signal peptide" evidence="17">
    <location>
        <begin position="1"/>
        <end position="31"/>
    </location>
</feature>
<keyword evidence="3 15" id="KW-0723">Serine/threonine-protein kinase</keyword>
<sequence>MKRSCNGSSGTVLSSTFLLILSSLLSPSCEAADTLKQGEVLRENQTLISANGVYALGFFSPGILSSNRYLGIWYEKFSRGIRVWVANRENPGTDSSGVFTVTEEGNLVISDGRGSVIWSAKASQARFSATNATLTLLDSGNLVLRDGSGKLFWESFWFPTDTLLPGMRIQLNLRTGENRILQSWKYVDDPAPGMYSLGIDPQRSRQLVAWRESLSIWRSGLWNGWTFRGLDASKEAELNFNVIGDEEQISYGYYFVNQSTVSRSIMGIDGQLRILVWNDEKRTWDVFWSIQNTSCDVYNRCQEFGICKNGGERRCQCLTGFGTGVEESSEETNWPERCERQSPLKCGSKDDQFQKVPNMKLPDRFLYTDASTIERCKEQCRGNCSCPAYAFVDIGGKTNTCLIWDGGLVDITEYAVGGDDLYIRLVKPDHTGSGNGSSSTTVIVVATLVPGVICFSTLIFCLWKFQKRKPGRGGREEEMSMFSGLRKRGTGYKAGEASKSADLPFMDFHCVAIATDNFAEENKLGEGGFGPVYKGKLMDGQSVAVKRLSRSSGQGLEELKNEVILICKLQHRNLVRLLGCCVEEDEKLLVYEYLPNKSLDKWLFDQGRCATLDWPKRVQIITGIARGLLYLHHDSRLRIIHRDLKPSNILLDEEMNPKISDFGMARIFGGNQIQANTNRVVGTYGYMSPEYAMKGLFSVKSDVFGFGVLLLEIVTGKRNNASLNLLEHVWRLWNEEGGLQLADPCIRESCPIVELTRYVHVGLLCVQEKADDRPTMPSVVVMLGSETAVLPPPKQSAFCYGGNATDSDSSSNRGMKGGRSINEMSITMLEGR</sequence>
<feature type="domain" description="Bulb-type lectin" evidence="19">
    <location>
        <begin position="32"/>
        <end position="157"/>
    </location>
</feature>
<evidence type="ECO:0000256" key="12">
    <source>
        <dbReference type="ARBA" id="ARBA00023157"/>
    </source>
</evidence>
<dbReference type="AlphaFoldDB" id="A0AAV7EZY6"/>
<evidence type="ECO:0000256" key="16">
    <source>
        <dbReference type="SAM" id="Phobius"/>
    </source>
</evidence>
<dbReference type="InterPro" id="IPR001245">
    <property type="entry name" value="Ser-Thr/Tyr_kinase_cat_dom"/>
</dbReference>
<evidence type="ECO:0000256" key="10">
    <source>
        <dbReference type="ARBA" id="ARBA00022989"/>
    </source>
</evidence>
<evidence type="ECO:0000256" key="11">
    <source>
        <dbReference type="ARBA" id="ARBA00023136"/>
    </source>
</evidence>
<evidence type="ECO:0000256" key="2">
    <source>
        <dbReference type="ARBA" id="ARBA00022475"/>
    </source>
</evidence>
<keyword evidence="14" id="KW-0325">Glycoprotein</keyword>
<dbReference type="InterPro" id="IPR036426">
    <property type="entry name" value="Bulb-type_lectin_dom_sf"/>
</dbReference>
<dbReference type="Gene3D" id="3.30.200.20">
    <property type="entry name" value="Phosphorylase Kinase, domain 1"/>
    <property type="match status" value="1"/>
</dbReference>
<dbReference type="PANTHER" id="PTHR27002">
    <property type="entry name" value="RECEPTOR-LIKE SERINE/THREONINE-PROTEIN KINASE SD1-8"/>
    <property type="match status" value="1"/>
</dbReference>
<dbReference type="FunFam" id="1.10.510.10:FF:000060">
    <property type="entry name" value="G-type lectin S-receptor-like serine/threonine-protein kinase"/>
    <property type="match status" value="1"/>
</dbReference>
<evidence type="ECO:0000256" key="15">
    <source>
        <dbReference type="PIRNR" id="PIRNR000641"/>
    </source>
</evidence>